<dbReference type="GO" id="GO:0005783">
    <property type="term" value="C:endoplasmic reticulum"/>
    <property type="evidence" value="ECO:0007669"/>
    <property type="project" value="TreeGrafter"/>
</dbReference>
<keyword evidence="3 8" id="KW-0812">Transmembrane</keyword>
<keyword evidence="10" id="KW-1185">Reference proteome</keyword>
<evidence type="ECO:0000313" key="10">
    <source>
        <dbReference type="Proteomes" id="UP000041254"/>
    </source>
</evidence>
<dbReference type="PANTHER" id="PTHR10926">
    <property type="entry name" value="CELL CYCLE CONTROL PROTEIN 50"/>
    <property type="match status" value="1"/>
</dbReference>
<dbReference type="InterPro" id="IPR005045">
    <property type="entry name" value="CDC50/LEM3_fam"/>
</dbReference>
<dbReference type="STRING" id="1169540.A0A0G4GZV0"/>
<comment type="similarity">
    <text evidence="2 6">Belongs to the CDC50/LEM3 family.</text>
</comment>
<evidence type="ECO:0000256" key="2">
    <source>
        <dbReference type="ARBA" id="ARBA00009457"/>
    </source>
</evidence>
<dbReference type="OMA" id="TWNNDQP"/>
<dbReference type="InParanoid" id="A0A0G4GZV0"/>
<dbReference type="Pfam" id="PF03381">
    <property type="entry name" value="CDC50"/>
    <property type="match status" value="2"/>
</dbReference>
<dbReference type="EMBL" id="CDMY01000908">
    <property type="protein sequence ID" value="CEM36806.1"/>
    <property type="molecule type" value="Genomic_DNA"/>
</dbReference>
<evidence type="ECO:0000313" key="9">
    <source>
        <dbReference type="EMBL" id="CEM36806.1"/>
    </source>
</evidence>
<organism evidence="9 10">
    <name type="scientific">Vitrella brassicaformis (strain CCMP3155)</name>
    <dbReference type="NCBI Taxonomy" id="1169540"/>
    <lineage>
        <taxon>Eukaryota</taxon>
        <taxon>Sar</taxon>
        <taxon>Alveolata</taxon>
        <taxon>Colpodellida</taxon>
        <taxon>Vitrellaceae</taxon>
        <taxon>Vitrella</taxon>
    </lineage>
</organism>
<name>A0A0G4GZV0_VITBC</name>
<evidence type="ECO:0008006" key="11">
    <source>
        <dbReference type="Google" id="ProtNLM"/>
    </source>
</evidence>
<dbReference type="VEuPathDB" id="CryptoDB:Vbra_3429"/>
<dbReference type="GO" id="GO:0005886">
    <property type="term" value="C:plasma membrane"/>
    <property type="evidence" value="ECO:0007669"/>
    <property type="project" value="TreeGrafter"/>
</dbReference>
<evidence type="ECO:0000256" key="6">
    <source>
        <dbReference type="PIRNR" id="PIRNR015840"/>
    </source>
</evidence>
<feature type="transmembrane region" description="Helical" evidence="8">
    <location>
        <begin position="54"/>
        <end position="77"/>
    </location>
</feature>
<evidence type="ECO:0000256" key="5">
    <source>
        <dbReference type="ARBA" id="ARBA00023136"/>
    </source>
</evidence>
<feature type="transmembrane region" description="Helical" evidence="8">
    <location>
        <begin position="427"/>
        <end position="446"/>
    </location>
</feature>
<sequence length="465" mass="51969">MNIVPVPMEGSAAVPTGYYPSGSASHTRPDSSSGVKHSYLHERLQSSSIAMSPVCVIVTFVAIGCLFITLGATIMALSGDVVHCVVPYEYSGEAVYRWVKVTSKDCEPENGVEELKEPVYVYYQLEDFYQNHRKYVKSRSDAQLEGNWRGQESMIKNCEPRRNVFDLFDVETDDATRRKERSKHTCDALDRTGQGPDEPTYTLPYGRTFNKSTQTIDQPLPPIENCDALLYPCGLIATTVFTDSYRLYDATQEMDNLTASEGSPAPLATGDEDEDEDDEEKYAENAWLSNETVAEAAERAGVSVAAAARKVDTRAETIAWKADVERFKNIKFDHEESDVAKRRGLDVYSWLDKNLFADGIMSGHFIVWMRTAGLPHFRKLWGKLDTKVTLPIYVEIHNNYNTSQSSSKKSFVLATASWLGGRNVHLGIAYVVVGCLAFFIGLIFLIQHMRSNKSHADTIQLSWGG</sequence>
<evidence type="ECO:0000256" key="7">
    <source>
        <dbReference type="SAM" id="MobiDB-lite"/>
    </source>
</evidence>
<dbReference type="AlphaFoldDB" id="A0A0G4GZV0"/>
<keyword evidence="5 6" id="KW-0472">Membrane</keyword>
<gene>
    <name evidence="9" type="ORF">Vbra_3429</name>
</gene>
<reference evidence="9 10" key="1">
    <citation type="submission" date="2014-11" db="EMBL/GenBank/DDBJ databases">
        <authorList>
            <person name="Zhu J."/>
            <person name="Qi W."/>
            <person name="Song R."/>
        </authorList>
    </citation>
    <scope>NUCLEOTIDE SEQUENCE [LARGE SCALE GENOMIC DNA]</scope>
</reference>
<keyword evidence="4 8" id="KW-1133">Transmembrane helix</keyword>
<accession>A0A0G4GZV0</accession>
<evidence type="ECO:0000256" key="3">
    <source>
        <dbReference type="ARBA" id="ARBA00022692"/>
    </source>
</evidence>
<evidence type="ECO:0000256" key="4">
    <source>
        <dbReference type="ARBA" id="ARBA00022989"/>
    </source>
</evidence>
<evidence type="ECO:0000256" key="1">
    <source>
        <dbReference type="ARBA" id="ARBA00004141"/>
    </source>
</evidence>
<dbReference type="OrthoDB" id="340608at2759"/>
<feature type="region of interest" description="Disordered" evidence="7">
    <location>
        <begin position="256"/>
        <end position="280"/>
    </location>
</feature>
<dbReference type="PhylomeDB" id="A0A0G4GZV0"/>
<comment type="subcellular location">
    <subcellularLocation>
        <location evidence="1">Membrane</location>
        <topology evidence="1">Multi-pass membrane protein</topology>
    </subcellularLocation>
</comment>
<dbReference type="GO" id="GO:0005794">
    <property type="term" value="C:Golgi apparatus"/>
    <property type="evidence" value="ECO:0007669"/>
    <property type="project" value="TreeGrafter"/>
</dbReference>
<protein>
    <recommendedName>
        <fullName evidence="11">ALA-interacting subunit</fullName>
    </recommendedName>
</protein>
<evidence type="ECO:0000256" key="8">
    <source>
        <dbReference type="SAM" id="Phobius"/>
    </source>
</evidence>
<dbReference type="PIRSF" id="PIRSF015840">
    <property type="entry name" value="DUF284_TM_euk"/>
    <property type="match status" value="1"/>
</dbReference>
<dbReference type="Proteomes" id="UP000041254">
    <property type="component" value="Unassembled WGS sequence"/>
</dbReference>
<proteinExistence type="inferred from homology"/>
<feature type="compositionally biased region" description="Acidic residues" evidence="7">
    <location>
        <begin position="270"/>
        <end position="280"/>
    </location>
</feature>
<dbReference type="PANTHER" id="PTHR10926:SF0">
    <property type="entry name" value="CDC50, ISOFORM A"/>
    <property type="match status" value="1"/>
</dbReference>